<keyword evidence="2" id="KW-1185">Reference proteome</keyword>
<dbReference type="Proteomes" id="UP000093000">
    <property type="component" value="Unassembled WGS sequence"/>
</dbReference>
<protein>
    <submittedName>
        <fullName evidence="1">Uncharacterized protein</fullName>
    </submittedName>
</protein>
<evidence type="ECO:0000313" key="1">
    <source>
        <dbReference type="EMBL" id="OBZ84092.1"/>
    </source>
</evidence>
<dbReference type="AlphaFoldDB" id="A0A1C7N4P2"/>
<gene>
    <name evidence="1" type="ORF">A0J61_07864</name>
</gene>
<accession>A0A1C7N4P2</accession>
<sequence length="120" mass="14352">MYRQFLKAGQAATEGHNKKHIRSLIREGFENPTFARDPEIEIKARNTLRLLQLAGERRGIEFDLVRNLCQLKYFRDRDNLRPPLFNRRIPQQQKALHDQPRKDLELMIEMLNRDLQLCLL</sequence>
<comment type="caution">
    <text evidence="1">The sequence shown here is derived from an EMBL/GenBank/DDBJ whole genome shotgun (WGS) entry which is preliminary data.</text>
</comment>
<dbReference type="OrthoDB" id="190098at2759"/>
<reference evidence="1 2" key="1">
    <citation type="submission" date="2016-03" db="EMBL/GenBank/DDBJ databases">
        <title>Choanephora cucurbitarum.</title>
        <authorList>
            <person name="Min B."/>
            <person name="Park H."/>
            <person name="Park J.-H."/>
            <person name="Shin H.-D."/>
            <person name="Choi I.-G."/>
        </authorList>
    </citation>
    <scope>NUCLEOTIDE SEQUENCE [LARGE SCALE GENOMIC DNA]</scope>
    <source>
        <strain evidence="1 2">KUS-F28377</strain>
    </source>
</reference>
<evidence type="ECO:0000313" key="2">
    <source>
        <dbReference type="Proteomes" id="UP000093000"/>
    </source>
</evidence>
<name>A0A1C7N4P2_9FUNG</name>
<dbReference type="STRING" id="101091.A0A1C7N4P2"/>
<organism evidence="1 2">
    <name type="scientific">Choanephora cucurbitarum</name>
    <dbReference type="NCBI Taxonomy" id="101091"/>
    <lineage>
        <taxon>Eukaryota</taxon>
        <taxon>Fungi</taxon>
        <taxon>Fungi incertae sedis</taxon>
        <taxon>Mucoromycota</taxon>
        <taxon>Mucoromycotina</taxon>
        <taxon>Mucoromycetes</taxon>
        <taxon>Mucorales</taxon>
        <taxon>Mucorineae</taxon>
        <taxon>Choanephoraceae</taxon>
        <taxon>Choanephoroideae</taxon>
        <taxon>Choanephora</taxon>
    </lineage>
</organism>
<dbReference type="InParanoid" id="A0A1C7N4P2"/>
<proteinExistence type="predicted"/>
<dbReference type="EMBL" id="LUGH01000557">
    <property type="protein sequence ID" value="OBZ84092.1"/>
    <property type="molecule type" value="Genomic_DNA"/>
</dbReference>